<dbReference type="AlphaFoldDB" id="F1YNV7"/>
<dbReference type="GO" id="GO:0016616">
    <property type="term" value="F:oxidoreductase activity, acting on the CH-OH group of donors, NAD or NADP as acceptor"/>
    <property type="evidence" value="ECO:0007669"/>
    <property type="project" value="TreeGrafter"/>
</dbReference>
<dbReference type="Pfam" id="PF13561">
    <property type="entry name" value="adh_short_C2"/>
    <property type="match status" value="1"/>
</dbReference>
<dbReference type="STRING" id="644548.SCNU_18032"/>
<comment type="caution">
    <text evidence="3">The sequence shown here is derived from an EMBL/GenBank/DDBJ whole genome shotgun (WGS) entry which is preliminary data.</text>
</comment>
<dbReference type="InterPro" id="IPR036291">
    <property type="entry name" value="NAD(P)-bd_dom_sf"/>
</dbReference>
<dbReference type="PANTHER" id="PTHR42760">
    <property type="entry name" value="SHORT-CHAIN DEHYDROGENASES/REDUCTASES FAMILY MEMBER"/>
    <property type="match status" value="1"/>
</dbReference>
<dbReference type="InterPro" id="IPR002347">
    <property type="entry name" value="SDR_fam"/>
</dbReference>
<dbReference type="SUPFAM" id="SSF51735">
    <property type="entry name" value="NAD(P)-binding Rossmann-fold domains"/>
    <property type="match status" value="1"/>
</dbReference>
<protein>
    <submittedName>
        <fullName evidence="3">Short-chain dehydrogenase/reductase SDR</fullName>
    </submittedName>
</protein>
<dbReference type="PRINTS" id="PR00080">
    <property type="entry name" value="SDRFAMILY"/>
</dbReference>
<dbReference type="Proteomes" id="UP000035065">
    <property type="component" value="Unassembled WGS sequence"/>
</dbReference>
<dbReference type="PANTHER" id="PTHR42760:SF115">
    <property type="entry name" value="3-OXOACYL-[ACYL-CARRIER-PROTEIN] REDUCTASE FABG"/>
    <property type="match status" value="1"/>
</dbReference>
<comment type="similarity">
    <text evidence="1">Belongs to the short-chain dehydrogenases/reductases (SDR) family.</text>
</comment>
<dbReference type="RefSeq" id="WP_009680799.1">
    <property type="nucleotide sequence ID" value="NZ_AEUD01000020.1"/>
</dbReference>
<dbReference type="EMBL" id="AEUD01000020">
    <property type="protein sequence ID" value="EGD53576.1"/>
    <property type="molecule type" value="Genomic_DNA"/>
</dbReference>
<keyword evidence="2" id="KW-0560">Oxidoreductase</keyword>
<evidence type="ECO:0000256" key="1">
    <source>
        <dbReference type="ARBA" id="ARBA00006484"/>
    </source>
</evidence>
<sequence>MTDRLAGKTAYITGAGSGIGEATALRFGAEGANVVVTDLNGDAAASVADRIVAAGGAAISHRVDVTVPDDHAAVVAAALRSYGRIDVLHNNAGIVENSIDTTVVDTPDSAWRTAFEVDLLGVVNGTRVVLPEMVRTGGGSVINTASAAPFNGNTTMAAYGSVKGAVIALTRYVATSHGRHNIRCNAIAPGLVLSPGALEVFPVPGLLDAIAKHQTVPGFCAPDDVAHLAVFLGSDESRFISGQTHIIDSGLMAMGAAVPDIDEVLASLGTPTTH</sequence>
<dbReference type="FunFam" id="3.40.50.720:FF:000084">
    <property type="entry name" value="Short-chain dehydrogenase reductase"/>
    <property type="match status" value="1"/>
</dbReference>
<reference evidence="3 4" key="1">
    <citation type="journal article" date="2011" name="J. Bacteriol.">
        <title>Draft Genome Sequence of Gordonia neofelifaecis NRRL B-59395, a Cholesterol-Degrading Actinomycete.</title>
        <authorList>
            <person name="Ge F."/>
            <person name="Li W."/>
            <person name="Chen G."/>
            <person name="Liu Y."/>
            <person name="Zhang G."/>
            <person name="Yong B."/>
            <person name="Wang Q."/>
            <person name="Wang N."/>
            <person name="Huang Z."/>
            <person name="Li W."/>
            <person name="Wang J."/>
            <person name="Wu C."/>
            <person name="Xie Q."/>
            <person name="Liu G."/>
        </authorList>
    </citation>
    <scope>NUCLEOTIDE SEQUENCE [LARGE SCALE GENOMIC DNA]</scope>
    <source>
        <strain evidence="3 4">NRRL B-59395</strain>
    </source>
</reference>
<keyword evidence="4" id="KW-1185">Reference proteome</keyword>
<organism evidence="3 4">
    <name type="scientific">Gordonia neofelifaecis NRRL B-59395</name>
    <dbReference type="NCBI Taxonomy" id="644548"/>
    <lineage>
        <taxon>Bacteria</taxon>
        <taxon>Bacillati</taxon>
        <taxon>Actinomycetota</taxon>
        <taxon>Actinomycetes</taxon>
        <taxon>Mycobacteriales</taxon>
        <taxon>Gordoniaceae</taxon>
        <taxon>Gordonia</taxon>
    </lineage>
</organism>
<dbReference type="eggNOG" id="COG1028">
    <property type="taxonomic scope" value="Bacteria"/>
</dbReference>
<gene>
    <name evidence="3" type="ORF">SCNU_18032</name>
</gene>
<dbReference type="PRINTS" id="PR00081">
    <property type="entry name" value="GDHRDH"/>
</dbReference>
<proteinExistence type="inferred from homology"/>
<evidence type="ECO:0000313" key="3">
    <source>
        <dbReference type="EMBL" id="EGD53576.1"/>
    </source>
</evidence>
<evidence type="ECO:0000313" key="4">
    <source>
        <dbReference type="Proteomes" id="UP000035065"/>
    </source>
</evidence>
<accession>F1YNV7</accession>
<dbReference type="OrthoDB" id="7064009at2"/>
<dbReference type="CDD" id="cd05233">
    <property type="entry name" value="SDR_c"/>
    <property type="match status" value="1"/>
</dbReference>
<name>F1YNV7_9ACTN</name>
<evidence type="ECO:0000256" key="2">
    <source>
        <dbReference type="ARBA" id="ARBA00023002"/>
    </source>
</evidence>
<dbReference type="Gene3D" id="3.40.50.720">
    <property type="entry name" value="NAD(P)-binding Rossmann-like Domain"/>
    <property type="match status" value="1"/>
</dbReference>